<dbReference type="Proteomes" id="UP001281761">
    <property type="component" value="Unassembled WGS sequence"/>
</dbReference>
<comment type="caution">
    <text evidence="2">The sequence shown here is derived from an EMBL/GenBank/DDBJ whole genome shotgun (WGS) entry which is preliminary data.</text>
</comment>
<proteinExistence type="predicted"/>
<gene>
    <name evidence="2" type="ORF">BLNAU_11002</name>
</gene>
<feature type="compositionally biased region" description="Basic and acidic residues" evidence="1">
    <location>
        <begin position="180"/>
        <end position="196"/>
    </location>
</feature>
<evidence type="ECO:0000313" key="3">
    <source>
        <dbReference type="Proteomes" id="UP001281761"/>
    </source>
</evidence>
<feature type="compositionally biased region" description="Polar residues" evidence="1">
    <location>
        <begin position="200"/>
        <end position="216"/>
    </location>
</feature>
<accession>A0ABQ9XSC1</accession>
<keyword evidence="3" id="KW-1185">Reference proteome</keyword>
<feature type="region of interest" description="Disordered" evidence="1">
    <location>
        <begin position="1"/>
        <end position="28"/>
    </location>
</feature>
<evidence type="ECO:0000256" key="1">
    <source>
        <dbReference type="SAM" id="MobiDB-lite"/>
    </source>
</evidence>
<organism evidence="2 3">
    <name type="scientific">Blattamonas nauphoetae</name>
    <dbReference type="NCBI Taxonomy" id="2049346"/>
    <lineage>
        <taxon>Eukaryota</taxon>
        <taxon>Metamonada</taxon>
        <taxon>Preaxostyla</taxon>
        <taxon>Oxymonadida</taxon>
        <taxon>Blattamonas</taxon>
    </lineage>
</organism>
<evidence type="ECO:0000313" key="2">
    <source>
        <dbReference type="EMBL" id="KAK2954039.1"/>
    </source>
</evidence>
<feature type="region of interest" description="Disordered" evidence="1">
    <location>
        <begin position="165"/>
        <end position="228"/>
    </location>
</feature>
<protein>
    <submittedName>
        <fullName evidence="2">Uncharacterized protein</fullName>
    </submittedName>
</protein>
<dbReference type="EMBL" id="JARBJD010000083">
    <property type="protein sequence ID" value="KAK2954039.1"/>
    <property type="molecule type" value="Genomic_DNA"/>
</dbReference>
<sequence length="654" mass="71316">MEMMSQTNNHLRRPRNKRSQTLSFSRRVPRRLNNSLQSSFHPLQTPHVLLLSQHRRSPSPRSLLSTNYFAAPECLSEQMCALSPTERAERDSVIRITSNALDTLRFGTTLLTGHSPISSFTRHRATSTLSLASWQAQFHSGEFLVARYNCAPSLARFVSALHAPHVPPHDTNNTSLSEQENEKKEKCSNKQKDGKKGAGSNETGSIENSQEGQANYTKAPHCLKPTDRDQVDPEVQVRNCSFVACTSVEMFLVGLCLPLDPSSAHFDSVGGRSEEERHHGVWHNIHDAKTAKVLRSLLEVDKDTVEGSFDFTIFGVPLVSFNSFSVSGHALLAITTEQPTSSVSVNFEDITQTIAGKARCVHVTSSSLGTVVTPSHWAGSFTQSQPLFDFVGCDSSLTSGHPFFGLSQLFYLLPVLGSRLGTRSFTQHRAFRVEYNICFFFRIRKWSKKSSPTLRVELTDTDTLCFTTIRIESCSLTGAPLLSLVLSATQHTNWDLNLKGISFAEESSNSVLSGALIFISGTSFATQLALSLPATSSLTITSCSFTSFTSSTSPSILSSTIQPIQSVTLSDTSFVSCHSSVSARSGVLDVSLIEGITITFTHSCETFTSCSSPKATANLIFISHPSLSVSVISSSLDLDSTKTSDSLADLAVKE</sequence>
<name>A0ABQ9XSC1_9EUKA</name>
<reference evidence="2 3" key="1">
    <citation type="journal article" date="2022" name="bioRxiv">
        <title>Genomics of Preaxostyla Flagellates Illuminates Evolutionary Transitions and the Path Towards Mitochondrial Loss.</title>
        <authorList>
            <person name="Novak L.V.F."/>
            <person name="Treitli S.C."/>
            <person name="Pyrih J."/>
            <person name="Halakuc P."/>
            <person name="Pipaliya S.V."/>
            <person name="Vacek V."/>
            <person name="Brzon O."/>
            <person name="Soukal P."/>
            <person name="Eme L."/>
            <person name="Dacks J.B."/>
            <person name="Karnkowska A."/>
            <person name="Elias M."/>
            <person name="Hampl V."/>
        </authorList>
    </citation>
    <scope>NUCLEOTIDE SEQUENCE [LARGE SCALE GENOMIC DNA]</scope>
    <source>
        <strain evidence="2">NAU3</strain>
        <tissue evidence="2">Gut</tissue>
    </source>
</reference>